<comment type="caution">
    <text evidence="8">The sequence shown here is derived from an EMBL/GenBank/DDBJ whole genome shotgun (WGS) entry which is preliminary data.</text>
</comment>
<evidence type="ECO:0000256" key="3">
    <source>
        <dbReference type="ARBA" id="ARBA00022723"/>
    </source>
</evidence>
<keyword evidence="7" id="KW-0698">rRNA processing</keyword>
<dbReference type="InterPro" id="IPR002036">
    <property type="entry name" value="YbeY"/>
</dbReference>
<name>A0A2H0RIZ7_9BACT</name>
<keyword evidence="3 7" id="KW-0479">Metal-binding</keyword>
<dbReference type="Gene3D" id="3.40.390.30">
    <property type="entry name" value="Metalloproteases ('zincins'), catalytic domain"/>
    <property type="match status" value="1"/>
</dbReference>
<proteinExistence type="inferred from homology"/>
<protein>
    <recommendedName>
        <fullName evidence="7">Endoribonuclease YbeY</fullName>
        <ecNumber evidence="7">3.1.-.-</ecNumber>
    </recommendedName>
</protein>
<comment type="similarity">
    <text evidence="1 7">Belongs to the endoribonuclease YbeY family.</text>
</comment>
<gene>
    <name evidence="7 8" type="primary">ybeY</name>
    <name evidence="8" type="ORF">COV08_03215</name>
</gene>
<evidence type="ECO:0000256" key="5">
    <source>
        <dbReference type="ARBA" id="ARBA00022801"/>
    </source>
</evidence>
<dbReference type="GO" id="GO:0004222">
    <property type="term" value="F:metalloendopeptidase activity"/>
    <property type="evidence" value="ECO:0007669"/>
    <property type="project" value="InterPro"/>
</dbReference>
<evidence type="ECO:0000256" key="4">
    <source>
        <dbReference type="ARBA" id="ARBA00022759"/>
    </source>
</evidence>
<keyword evidence="7" id="KW-0690">Ribosome biogenesis</keyword>
<accession>A0A2H0RIZ7</accession>
<dbReference type="Pfam" id="PF02130">
    <property type="entry name" value="YbeY"/>
    <property type="match status" value="1"/>
</dbReference>
<organism evidence="8 9">
    <name type="scientific">Candidatus Vogelbacteria bacterium CG10_big_fil_rev_8_21_14_0_10_49_38</name>
    <dbReference type="NCBI Taxonomy" id="1975043"/>
    <lineage>
        <taxon>Bacteria</taxon>
        <taxon>Candidatus Vogeliibacteriota</taxon>
    </lineage>
</organism>
<keyword evidence="5 7" id="KW-0378">Hydrolase</keyword>
<dbReference type="SUPFAM" id="SSF55486">
    <property type="entry name" value="Metalloproteases ('zincins'), catalytic domain"/>
    <property type="match status" value="1"/>
</dbReference>
<feature type="binding site" evidence="7">
    <location>
        <position position="92"/>
    </location>
    <ligand>
        <name>Zn(2+)</name>
        <dbReference type="ChEBI" id="CHEBI:29105"/>
        <note>catalytic</note>
    </ligand>
</feature>
<dbReference type="EC" id="3.1.-.-" evidence="7"/>
<dbReference type="EMBL" id="PCYK01000029">
    <property type="protein sequence ID" value="PIR45755.1"/>
    <property type="molecule type" value="Genomic_DNA"/>
</dbReference>
<keyword evidence="7" id="KW-0963">Cytoplasm</keyword>
<dbReference type="GO" id="GO:0005737">
    <property type="term" value="C:cytoplasm"/>
    <property type="evidence" value="ECO:0007669"/>
    <property type="project" value="UniProtKB-SubCell"/>
</dbReference>
<comment type="function">
    <text evidence="7">Single strand-specific metallo-endoribonuclease involved in late-stage 70S ribosome quality control and in maturation of the 3' terminus of the 16S rRNA.</text>
</comment>
<dbReference type="GO" id="GO:0008270">
    <property type="term" value="F:zinc ion binding"/>
    <property type="evidence" value="ECO:0007669"/>
    <property type="project" value="UniProtKB-UniRule"/>
</dbReference>
<dbReference type="InterPro" id="IPR023091">
    <property type="entry name" value="MetalPrtase_cat_dom_sf_prd"/>
</dbReference>
<reference evidence="8 9" key="1">
    <citation type="submission" date="2017-09" db="EMBL/GenBank/DDBJ databases">
        <title>Depth-based differentiation of microbial function through sediment-hosted aquifers and enrichment of novel symbionts in the deep terrestrial subsurface.</title>
        <authorList>
            <person name="Probst A.J."/>
            <person name="Ladd B."/>
            <person name="Jarett J.K."/>
            <person name="Geller-Mcgrath D.E."/>
            <person name="Sieber C.M."/>
            <person name="Emerson J.B."/>
            <person name="Anantharaman K."/>
            <person name="Thomas B.C."/>
            <person name="Malmstrom R."/>
            <person name="Stieglmeier M."/>
            <person name="Klingl A."/>
            <person name="Woyke T."/>
            <person name="Ryan C.M."/>
            <person name="Banfield J.F."/>
        </authorList>
    </citation>
    <scope>NUCLEOTIDE SEQUENCE [LARGE SCALE GENOMIC DNA]</scope>
    <source>
        <strain evidence="8">CG10_big_fil_rev_8_21_14_0_10_49_38</strain>
    </source>
</reference>
<keyword evidence="6 7" id="KW-0862">Zinc</keyword>
<evidence type="ECO:0000313" key="8">
    <source>
        <dbReference type="EMBL" id="PIR45755.1"/>
    </source>
</evidence>
<sequence>MSNFAVVNLTRRPAPRGPWPKYKETVLGRDYELSLVFCGSTRTRTLNRIHRSKDKPANVLSFPLSKNAGEIFINLDARDFNFSYLFIHGLLHLKGLDHGSRMEAEERKLLTLFGINGQSQHHRRTGHRHHLGASHCL</sequence>
<evidence type="ECO:0000256" key="7">
    <source>
        <dbReference type="HAMAP-Rule" id="MF_00009"/>
    </source>
</evidence>
<dbReference type="HAMAP" id="MF_00009">
    <property type="entry name" value="Endoribonucl_YbeY"/>
    <property type="match status" value="1"/>
</dbReference>
<comment type="subcellular location">
    <subcellularLocation>
        <location evidence="7">Cytoplasm</location>
    </subcellularLocation>
</comment>
<keyword evidence="2 7" id="KW-0540">Nuclease</keyword>
<comment type="cofactor">
    <cofactor evidence="7">
        <name>Zn(2+)</name>
        <dbReference type="ChEBI" id="CHEBI:29105"/>
    </cofactor>
    <text evidence="7">Binds 1 zinc ion.</text>
</comment>
<evidence type="ECO:0000256" key="6">
    <source>
        <dbReference type="ARBA" id="ARBA00022833"/>
    </source>
</evidence>
<evidence type="ECO:0000256" key="2">
    <source>
        <dbReference type="ARBA" id="ARBA00022722"/>
    </source>
</evidence>
<dbReference type="Proteomes" id="UP000230431">
    <property type="component" value="Unassembled WGS sequence"/>
</dbReference>
<dbReference type="GO" id="GO:0006364">
    <property type="term" value="P:rRNA processing"/>
    <property type="evidence" value="ECO:0007669"/>
    <property type="project" value="UniProtKB-UniRule"/>
</dbReference>
<evidence type="ECO:0000256" key="1">
    <source>
        <dbReference type="ARBA" id="ARBA00010875"/>
    </source>
</evidence>
<dbReference type="GO" id="GO:0004521">
    <property type="term" value="F:RNA endonuclease activity"/>
    <property type="evidence" value="ECO:0007669"/>
    <property type="project" value="UniProtKB-UniRule"/>
</dbReference>
<feature type="binding site" evidence="7">
    <location>
        <position position="98"/>
    </location>
    <ligand>
        <name>Zn(2+)</name>
        <dbReference type="ChEBI" id="CHEBI:29105"/>
        <note>catalytic</note>
    </ligand>
</feature>
<dbReference type="AlphaFoldDB" id="A0A2H0RIZ7"/>
<evidence type="ECO:0000313" key="9">
    <source>
        <dbReference type="Proteomes" id="UP000230431"/>
    </source>
</evidence>
<keyword evidence="4 7" id="KW-0255">Endonuclease</keyword>
<feature type="binding site" evidence="7">
    <location>
        <position position="88"/>
    </location>
    <ligand>
        <name>Zn(2+)</name>
        <dbReference type="ChEBI" id="CHEBI:29105"/>
        <note>catalytic</note>
    </ligand>
</feature>